<organism evidence="2">
    <name type="scientific">Arundo donax</name>
    <name type="common">Giant reed</name>
    <name type="synonym">Donax arundinaceus</name>
    <dbReference type="NCBI Taxonomy" id="35708"/>
    <lineage>
        <taxon>Eukaryota</taxon>
        <taxon>Viridiplantae</taxon>
        <taxon>Streptophyta</taxon>
        <taxon>Embryophyta</taxon>
        <taxon>Tracheophyta</taxon>
        <taxon>Spermatophyta</taxon>
        <taxon>Magnoliopsida</taxon>
        <taxon>Liliopsida</taxon>
        <taxon>Poales</taxon>
        <taxon>Poaceae</taxon>
        <taxon>PACMAD clade</taxon>
        <taxon>Arundinoideae</taxon>
        <taxon>Arundineae</taxon>
        <taxon>Arundo</taxon>
    </lineage>
</organism>
<keyword evidence="1" id="KW-0472">Membrane</keyword>
<keyword evidence="1" id="KW-0812">Transmembrane</keyword>
<dbReference type="AlphaFoldDB" id="A0A0A8ZH64"/>
<dbReference type="EMBL" id="GBRH01259779">
    <property type="protein sequence ID" value="JAD38116.1"/>
    <property type="molecule type" value="Transcribed_RNA"/>
</dbReference>
<sequence>MVWSSVLQNAVFQSHAMFHSFLFFPGLYMFPFLSFFHSWLERETPVH</sequence>
<feature type="transmembrane region" description="Helical" evidence="1">
    <location>
        <begin position="21"/>
        <end position="40"/>
    </location>
</feature>
<proteinExistence type="predicted"/>
<evidence type="ECO:0000256" key="1">
    <source>
        <dbReference type="SAM" id="Phobius"/>
    </source>
</evidence>
<reference evidence="2" key="1">
    <citation type="submission" date="2014-09" db="EMBL/GenBank/DDBJ databases">
        <authorList>
            <person name="Magalhaes I.L.F."/>
            <person name="Oliveira U."/>
            <person name="Santos F.R."/>
            <person name="Vidigal T.H.D.A."/>
            <person name="Brescovit A.D."/>
            <person name="Santos A.J."/>
        </authorList>
    </citation>
    <scope>NUCLEOTIDE SEQUENCE</scope>
    <source>
        <tissue evidence="2">Shoot tissue taken approximately 20 cm above the soil surface</tissue>
    </source>
</reference>
<accession>A0A0A8ZH64</accession>
<name>A0A0A8ZH64_ARUDO</name>
<keyword evidence="1" id="KW-1133">Transmembrane helix</keyword>
<protein>
    <submittedName>
        <fullName evidence="2">Uncharacterized protein</fullName>
    </submittedName>
</protein>
<reference evidence="2" key="2">
    <citation type="journal article" date="2015" name="Data Brief">
        <title>Shoot transcriptome of the giant reed, Arundo donax.</title>
        <authorList>
            <person name="Barrero R.A."/>
            <person name="Guerrero F.D."/>
            <person name="Moolhuijzen P."/>
            <person name="Goolsby J.A."/>
            <person name="Tidwell J."/>
            <person name="Bellgard S.E."/>
            <person name="Bellgard M.I."/>
        </authorList>
    </citation>
    <scope>NUCLEOTIDE SEQUENCE</scope>
    <source>
        <tissue evidence="2">Shoot tissue taken approximately 20 cm above the soil surface</tissue>
    </source>
</reference>
<evidence type="ECO:0000313" key="2">
    <source>
        <dbReference type="EMBL" id="JAD38116.1"/>
    </source>
</evidence>